<dbReference type="Gene3D" id="3.30.530.20">
    <property type="match status" value="1"/>
</dbReference>
<gene>
    <name evidence="3" type="ORF">DY940_19980</name>
</gene>
<evidence type="ECO:0000313" key="3">
    <source>
        <dbReference type="EMBL" id="RTS43927.1"/>
    </source>
</evidence>
<evidence type="ECO:0000256" key="1">
    <source>
        <dbReference type="SAM" id="Phobius"/>
    </source>
</evidence>
<accession>A0ABD7JZP7</accession>
<evidence type="ECO:0000313" key="4">
    <source>
        <dbReference type="Proteomes" id="UP000276985"/>
    </source>
</evidence>
<dbReference type="CDD" id="cd07812">
    <property type="entry name" value="SRPBCC"/>
    <property type="match status" value="1"/>
</dbReference>
<dbReference type="SUPFAM" id="SSF55961">
    <property type="entry name" value="Bet v1-like"/>
    <property type="match status" value="1"/>
</dbReference>
<keyword evidence="1" id="KW-0812">Transmembrane</keyword>
<name>A0ABD7JZP7_PSEAI</name>
<dbReference type="InterPro" id="IPR006694">
    <property type="entry name" value="Fatty_acid_hydroxylase"/>
</dbReference>
<evidence type="ECO:0000259" key="2">
    <source>
        <dbReference type="Pfam" id="PF04116"/>
    </source>
</evidence>
<sequence length="379" mass="44181">MPGMSFDPQPFREQYRAAIRRGYNPWLHAGFVLAYGVAWIVFFLSRLEQPSLLEWLTVPAALVFFNWGEYRIHKSLGHHKHPLGRMFYKRHTGDHHSFFVAGQMRYEQPRDWRVILFPAWLVVVFSVGALLAWSLLGLLNDNVAALFAATLLLGYLGYEIFHACEHLPAEHPLARLPWIRHMRRLHELHHRRELMQTHNFNLVFPLMDWWHGTLHWEAETVEERAMSRMQHRIEIARAPAATLAYAASPSHWPQWHPSSLRVDGASGPLPAGARFEEDIHAGGRAGHLSWEVVEYQPGRLWRANARGDHGLHLRLSYECRPSAAGSHFVRTLEYTFDGWSMRLANLFLLRRRIERESAESMRRLRRAVEALIPRDEEQV</sequence>
<keyword evidence="1" id="KW-1133">Transmembrane helix</keyword>
<feature type="transmembrane region" description="Helical" evidence="1">
    <location>
        <begin position="26"/>
        <end position="46"/>
    </location>
</feature>
<dbReference type="Pfam" id="PF10604">
    <property type="entry name" value="Polyketide_cyc2"/>
    <property type="match status" value="1"/>
</dbReference>
<comment type="caution">
    <text evidence="3">The sequence shown here is derived from an EMBL/GenBank/DDBJ whole genome shotgun (WGS) entry which is preliminary data.</text>
</comment>
<protein>
    <submittedName>
        <fullName evidence="3">SRPBCC family protein</fullName>
    </submittedName>
</protein>
<dbReference type="AlphaFoldDB" id="A0ABD7JZP7"/>
<dbReference type="RefSeq" id="WP_034000187.1">
    <property type="nucleotide sequence ID" value="NZ_LFXS01000020.1"/>
</dbReference>
<feature type="domain" description="Fatty acid hydroxylase" evidence="2">
    <location>
        <begin position="60"/>
        <end position="213"/>
    </location>
</feature>
<proteinExistence type="predicted"/>
<keyword evidence="1" id="KW-0472">Membrane</keyword>
<reference evidence="3 4" key="1">
    <citation type="submission" date="2018-12" db="EMBL/GenBank/DDBJ databases">
        <title>Pseudomonas aeruginosa Diversity Panel.</title>
        <authorList>
            <person name="Snesrud E."/>
            <person name="Mcgann P."/>
        </authorList>
    </citation>
    <scope>NUCLEOTIDE SEQUENCE [LARGE SCALE GENOMIC DNA]</scope>
    <source>
        <strain evidence="3 4">MRSN6241</strain>
    </source>
</reference>
<feature type="transmembrane region" description="Helical" evidence="1">
    <location>
        <begin position="52"/>
        <end position="70"/>
    </location>
</feature>
<organism evidence="3 4">
    <name type="scientific">Pseudomonas aeruginosa</name>
    <dbReference type="NCBI Taxonomy" id="287"/>
    <lineage>
        <taxon>Bacteria</taxon>
        <taxon>Pseudomonadati</taxon>
        <taxon>Pseudomonadota</taxon>
        <taxon>Gammaproteobacteria</taxon>
        <taxon>Pseudomonadales</taxon>
        <taxon>Pseudomonadaceae</taxon>
        <taxon>Pseudomonas</taxon>
    </lineage>
</organism>
<dbReference type="Pfam" id="PF04116">
    <property type="entry name" value="FA_hydroxylase"/>
    <property type="match status" value="1"/>
</dbReference>
<feature type="transmembrane region" description="Helical" evidence="1">
    <location>
        <begin position="114"/>
        <end position="136"/>
    </location>
</feature>
<dbReference type="InterPro" id="IPR019587">
    <property type="entry name" value="Polyketide_cyclase/dehydratase"/>
</dbReference>
<dbReference type="InterPro" id="IPR023393">
    <property type="entry name" value="START-like_dom_sf"/>
</dbReference>
<dbReference type="EMBL" id="RXTL01000024">
    <property type="protein sequence ID" value="RTS43927.1"/>
    <property type="molecule type" value="Genomic_DNA"/>
</dbReference>
<dbReference type="Proteomes" id="UP000276985">
    <property type="component" value="Unassembled WGS sequence"/>
</dbReference>